<dbReference type="Proteomes" id="UP000245771">
    <property type="component" value="Unassembled WGS sequence"/>
</dbReference>
<dbReference type="Pfam" id="PF12239">
    <property type="entry name" value="DUF3605"/>
    <property type="match status" value="1"/>
</dbReference>
<accession>A0A316V8I7</accession>
<dbReference type="InterPro" id="IPR022036">
    <property type="entry name" value="DUF3605"/>
</dbReference>
<evidence type="ECO:0000313" key="2">
    <source>
        <dbReference type="Proteomes" id="UP000245771"/>
    </source>
</evidence>
<dbReference type="AlphaFoldDB" id="A0A316V8I7"/>
<dbReference type="GO" id="GO:0006044">
    <property type="term" value="P:N-acetylglucosamine metabolic process"/>
    <property type="evidence" value="ECO:0007669"/>
    <property type="project" value="TreeGrafter"/>
</dbReference>
<dbReference type="OrthoDB" id="498286at2759"/>
<dbReference type="InParanoid" id="A0A316V8I7"/>
<organism evidence="1 2">
    <name type="scientific">Meira miltonrushii</name>
    <dbReference type="NCBI Taxonomy" id="1280837"/>
    <lineage>
        <taxon>Eukaryota</taxon>
        <taxon>Fungi</taxon>
        <taxon>Dikarya</taxon>
        <taxon>Basidiomycota</taxon>
        <taxon>Ustilaginomycotina</taxon>
        <taxon>Exobasidiomycetes</taxon>
        <taxon>Exobasidiales</taxon>
        <taxon>Brachybasidiaceae</taxon>
        <taxon>Meira</taxon>
    </lineage>
</organism>
<sequence length="291" mass="32735">MVTEIGHKRRRSSIIPEILNGEPNGVGNLRIGARFTPKSKEHQLMSWDYLQKVVTADDLDKLIRHPDCENEYIDWAKGIKAHYGGLENYIVKERLGWDKGDLPLVESNASPTQFFNDIIMNDLSNIKVVFNDWPYAIPLDCKHYVVWCKYPIISPALFASPDTPFPPGRSRDVLMKAIIADGIRGETGNVDKRLPIIGDKSSEIVKEALEFPEMASNPASTSPLGETGLGPASDLAEAAHLWAGRFVKKFIGHFWDPREYETAFFCNPAHLRTVPGISHFHVISRKKQAEE</sequence>
<keyword evidence="2" id="KW-1185">Reference proteome</keyword>
<dbReference type="PANTHER" id="PTHR35020">
    <property type="entry name" value="N-ACETYLGLUCOSAMINE-INDUCED PROTEIN 1"/>
    <property type="match status" value="1"/>
</dbReference>
<proteinExistence type="predicted"/>
<name>A0A316V8I7_9BASI</name>
<dbReference type="GO" id="GO:0005737">
    <property type="term" value="C:cytoplasm"/>
    <property type="evidence" value="ECO:0007669"/>
    <property type="project" value="TreeGrafter"/>
</dbReference>
<protein>
    <submittedName>
        <fullName evidence="1">Uncharacterized protein</fullName>
    </submittedName>
</protein>
<dbReference type="RefSeq" id="XP_025354102.1">
    <property type="nucleotide sequence ID" value="XM_025501829.1"/>
</dbReference>
<dbReference type="EMBL" id="KZ819604">
    <property type="protein sequence ID" value="PWN33800.1"/>
    <property type="molecule type" value="Genomic_DNA"/>
</dbReference>
<reference evidence="1 2" key="1">
    <citation type="journal article" date="2018" name="Mol. Biol. Evol.">
        <title>Broad Genomic Sampling Reveals a Smut Pathogenic Ancestry of the Fungal Clade Ustilaginomycotina.</title>
        <authorList>
            <person name="Kijpornyongpan T."/>
            <person name="Mondo S.J."/>
            <person name="Barry K."/>
            <person name="Sandor L."/>
            <person name="Lee J."/>
            <person name="Lipzen A."/>
            <person name="Pangilinan J."/>
            <person name="LaButti K."/>
            <person name="Hainaut M."/>
            <person name="Henrissat B."/>
            <person name="Grigoriev I.V."/>
            <person name="Spatafora J.W."/>
            <person name="Aime M.C."/>
        </authorList>
    </citation>
    <scope>NUCLEOTIDE SEQUENCE [LARGE SCALE GENOMIC DNA]</scope>
    <source>
        <strain evidence="1 2">MCA 3882</strain>
    </source>
</reference>
<dbReference type="GeneID" id="37023610"/>
<dbReference type="STRING" id="1280837.A0A316V8I7"/>
<evidence type="ECO:0000313" key="1">
    <source>
        <dbReference type="EMBL" id="PWN33800.1"/>
    </source>
</evidence>
<dbReference type="PANTHER" id="PTHR35020:SF2">
    <property type="entry name" value="N-ACETYLGLUCOSAMINE-INDUCED PROTEIN 1"/>
    <property type="match status" value="1"/>
</dbReference>
<gene>
    <name evidence="1" type="ORF">FA14DRAFT_190919</name>
</gene>